<organism evidence="1 2">
    <name type="scientific">Pristionchus fissidentatus</name>
    <dbReference type="NCBI Taxonomy" id="1538716"/>
    <lineage>
        <taxon>Eukaryota</taxon>
        <taxon>Metazoa</taxon>
        <taxon>Ecdysozoa</taxon>
        <taxon>Nematoda</taxon>
        <taxon>Chromadorea</taxon>
        <taxon>Rhabditida</taxon>
        <taxon>Rhabditina</taxon>
        <taxon>Diplogasteromorpha</taxon>
        <taxon>Diplogasteroidea</taxon>
        <taxon>Neodiplogasteridae</taxon>
        <taxon>Pristionchus</taxon>
    </lineage>
</organism>
<dbReference type="AlphaFoldDB" id="A0AAV5VTN6"/>
<dbReference type="Proteomes" id="UP001432322">
    <property type="component" value="Unassembled WGS sequence"/>
</dbReference>
<evidence type="ECO:0000313" key="2">
    <source>
        <dbReference type="Proteomes" id="UP001432322"/>
    </source>
</evidence>
<protein>
    <submittedName>
        <fullName evidence="1">Uncharacterized protein</fullName>
    </submittedName>
</protein>
<keyword evidence="2" id="KW-1185">Reference proteome</keyword>
<evidence type="ECO:0000313" key="1">
    <source>
        <dbReference type="EMBL" id="GMT21906.1"/>
    </source>
</evidence>
<name>A0AAV5VTN6_9BILA</name>
<dbReference type="EMBL" id="BTSY01000004">
    <property type="protein sequence ID" value="GMT21906.1"/>
    <property type="molecule type" value="Genomic_DNA"/>
</dbReference>
<proteinExistence type="predicted"/>
<gene>
    <name evidence="1" type="ORF">PFISCL1PPCAC_13203</name>
</gene>
<feature type="non-terminal residue" evidence="1">
    <location>
        <position position="74"/>
    </location>
</feature>
<feature type="non-terminal residue" evidence="1">
    <location>
        <position position="1"/>
    </location>
</feature>
<reference evidence="1" key="1">
    <citation type="submission" date="2023-10" db="EMBL/GenBank/DDBJ databases">
        <title>Genome assembly of Pristionchus species.</title>
        <authorList>
            <person name="Yoshida K."/>
            <person name="Sommer R.J."/>
        </authorList>
    </citation>
    <scope>NUCLEOTIDE SEQUENCE</scope>
    <source>
        <strain evidence="1">RS5133</strain>
    </source>
</reference>
<comment type="caution">
    <text evidence="1">The sequence shown here is derived from an EMBL/GenBank/DDBJ whole genome shotgun (WGS) entry which is preliminary data.</text>
</comment>
<accession>A0AAV5VTN6</accession>
<sequence>ATKNLCPVYVFSSNGYVDTGYRRVLTHYLERNENLSPVQIVDREGENIFFRDYITPEDMESWDRHTEKAIQMEQ</sequence>